<feature type="region of interest" description="Disordered" evidence="1">
    <location>
        <begin position="130"/>
        <end position="155"/>
    </location>
</feature>
<evidence type="ECO:0000313" key="3">
    <source>
        <dbReference type="Proteomes" id="UP001153269"/>
    </source>
</evidence>
<evidence type="ECO:0000313" key="2">
    <source>
        <dbReference type="EMBL" id="CAB1434921.1"/>
    </source>
</evidence>
<dbReference type="EMBL" id="CADEAL010001713">
    <property type="protein sequence ID" value="CAB1434921.1"/>
    <property type="molecule type" value="Genomic_DNA"/>
</dbReference>
<reference evidence="2" key="1">
    <citation type="submission" date="2020-03" db="EMBL/GenBank/DDBJ databases">
        <authorList>
            <person name="Weist P."/>
        </authorList>
    </citation>
    <scope>NUCLEOTIDE SEQUENCE</scope>
</reference>
<keyword evidence="3" id="KW-1185">Reference proteome</keyword>
<gene>
    <name evidence="2" type="ORF">PLEPLA_LOCUS23023</name>
</gene>
<name>A0A9N7YR66_PLEPL</name>
<protein>
    <submittedName>
        <fullName evidence="2">Uncharacterized protein</fullName>
    </submittedName>
</protein>
<evidence type="ECO:0000256" key="1">
    <source>
        <dbReference type="SAM" id="MobiDB-lite"/>
    </source>
</evidence>
<organism evidence="2 3">
    <name type="scientific">Pleuronectes platessa</name>
    <name type="common">European plaice</name>
    <dbReference type="NCBI Taxonomy" id="8262"/>
    <lineage>
        <taxon>Eukaryota</taxon>
        <taxon>Metazoa</taxon>
        <taxon>Chordata</taxon>
        <taxon>Craniata</taxon>
        <taxon>Vertebrata</taxon>
        <taxon>Euteleostomi</taxon>
        <taxon>Actinopterygii</taxon>
        <taxon>Neopterygii</taxon>
        <taxon>Teleostei</taxon>
        <taxon>Neoteleostei</taxon>
        <taxon>Acanthomorphata</taxon>
        <taxon>Carangaria</taxon>
        <taxon>Pleuronectiformes</taxon>
        <taxon>Pleuronectoidei</taxon>
        <taxon>Pleuronectidae</taxon>
        <taxon>Pleuronectes</taxon>
    </lineage>
</organism>
<dbReference type="AlphaFoldDB" id="A0A9N7YR66"/>
<comment type="caution">
    <text evidence="2">The sequence shown here is derived from an EMBL/GenBank/DDBJ whole genome shotgun (WGS) entry which is preliminary data.</text>
</comment>
<feature type="compositionally biased region" description="Basic and acidic residues" evidence="1">
    <location>
        <begin position="138"/>
        <end position="155"/>
    </location>
</feature>
<sequence>MVKAGRAKCHWKYRQAQSAILIPLPCPSHAHSIHPDPTHSHSFTDTQTRAHSFADSLPKPPHPKKGACGRGNLWWWGVQREIQEFAKVSVDFVQSEGLSQQQQGRTMGPHAARQKPKLWQLNYFTDKAELEALGPRRPGKEEEGAKQNRKEGDEK</sequence>
<accession>A0A9N7YR66</accession>
<proteinExistence type="predicted"/>
<dbReference type="Proteomes" id="UP001153269">
    <property type="component" value="Unassembled WGS sequence"/>
</dbReference>